<dbReference type="PANTHER" id="PTHR43155">
    <property type="entry name" value="CYCLIC DI-GMP PHOSPHODIESTERASE PA4108-RELATED"/>
    <property type="match status" value="1"/>
</dbReference>
<dbReference type="PROSITE" id="PS51832">
    <property type="entry name" value="HD_GYP"/>
    <property type="match status" value="1"/>
</dbReference>
<dbReference type="OrthoDB" id="9759601at2"/>
<dbReference type="CDD" id="cd00077">
    <property type="entry name" value="HDc"/>
    <property type="match status" value="1"/>
</dbReference>
<dbReference type="SMART" id="SM00471">
    <property type="entry name" value="HDc"/>
    <property type="match status" value="1"/>
</dbReference>
<dbReference type="Pfam" id="PF13487">
    <property type="entry name" value="HD_5"/>
    <property type="match status" value="1"/>
</dbReference>
<dbReference type="InterPro" id="IPR037522">
    <property type="entry name" value="HD_GYP_dom"/>
</dbReference>
<gene>
    <name evidence="2" type="primary">rpfG_4</name>
    <name evidence="2" type="ORF">Pan181_13990</name>
</gene>
<dbReference type="EC" id="3.1.4.52" evidence="2"/>
<keyword evidence="2" id="KW-0378">Hydrolase</keyword>
<organism evidence="2 3">
    <name type="scientific">Aeoliella mucimassa</name>
    <dbReference type="NCBI Taxonomy" id="2527972"/>
    <lineage>
        <taxon>Bacteria</taxon>
        <taxon>Pseudomonadati</taxon>
        <taxon>Planctomycetota</taxon>
        <taxon>Planctomycetia</taxon>
        <taxon>Pirellulales</taxon>
        <taxon>Lacipirellulaceae</taxon>
        <taxon>Aeoliella</taxon>
    </lineage>
</organism>
<dbReference type="Proteomes" id="UP000315750">
    <property type="component" value="Chromosome"/>
</dbReference>
<dbReference type="PANTHER" id="PTHR43155:SF2">
    <property type="entry name" value="CYCLIC DI-GMP PHOSPHODIESTERASE PA4108"/>
    <property type="match status" value="1"/>
</dbReference>
<reference evidence="2 3" key="1">
    <citation type="submission" date="2019-02" db="EMBL/GenBank/DDBJ databases">
        <title>Deep-cultivation of Planctomycetes and their phenomic and genomic characterization uncovers novel biology.</title>
        <authorList>
            <person name="Wiegand S."/>
            <person name="Jogler M."/>
            <person name="Boedeker C."/>
            <person name="Pinto D."/>
            <person name="Vollmers J."/>
            <person name="Rivas-Marin E."/>
            <person name="Kohn T."/>
            <person name="Peeters S.H."/>
            <person name="Heuer A."/>
            <person name="Rast P."/>
            <person name="Oberbeckmann S."/>
            <person name="Bunk B."/>
            <person name="Jeske O."/>
            <person name="Meyerdierks A."/>
            <person name="Storesund J.E."/>
            <person name="Kallscheuer N."/>
            <person name="Luecker S."/>
            <person name="Lage O.M."/>
            <person name="Pohl T."/>
            <person name="Merkel B.J."/>
            <person name="Hornburger P."/>
            <person name="Mueller R.-W."/>
            <person name="Bruemmer F."/>
            <person name="Labrenz M."/>
            <person name="Spormann A.M."/>
            <person name="Op den Camp H."/>
            <person name="Overmann J."/>
            <person name="Amann R."/>
            <person name="Jetten M.S.M."/>
            <person name="Mascher T."/>
            <person name="Medema M.H."/>
            <person name="Devos D.P."/>
            <person name="Kaster A.-K."/>
            <person name="Ovreas L."/>
            <person name="Rohde M."/>
            <person name="Galperin M.Y."/>
            <person name="Jogler C."/>
        </authorList>
    </citation>
    <scope>NUCLEOTIDE SEQUENCE [LARGE SCALE GENOMIC DNA]</scope>
    <source>
        <strain evidence="2 3">Pan181</strain>
    </source>
</reference>
<dbReference type="InterPro" id="IPR003607">
    <property type="entry name" value="HD/PDEase_dom"/>
</dbReference>
<dbReference type="SUPFAM" id="SSF109604">
    <property type="entry name" value="HD-domain/PDEase-like"/>
    <property type="match status" value="1"/>
</dbReference>
<dbReference type="Gene3D" id="1.10.3210.10">
    <property type="entry name" value="Hypothetical protein af1432"/>
    <property type="match status" value="1"/>
</dbReference>
<dbReference type="KEGG" id="amuc:Pan181_13990"/>
<feature type="domain" description="HD-GYP" evidence="1">
    <location>
        <begin position="137"/>
        <end position="329"/>
    </location>
</feature>
<evidence type="ECO:0000313" key="2">
    <source>
        <dbReference type="EMBL" id="QDU55213.1"/>
    </source>
</evidence>
<evidence type="ECO:0000259" key="1">
    <source>
        <dbReference type="PROSITE" id="PS51832"/>
    </source>
</evidence>
<dbReference type="GO" id="GO:0071111">
    <property type="term" value="F:cyclic-guanylate-specific phosphodiesterase activity"/>
    <property type="evidence" value="ECO:0007669"/>
    <property type="project" value="UniProtKB-EC"/>
</dbReference>
<protein>
    <submittedName>
        <fullName evidence="2">Cyclic di-GMP phosphodiesterase response regulator RpfG</fullName>
        <ecNumber evidence="2">3.1.4.52</ecNumber>
    </submittedName>
</protein>
<proteinExistence type="predicted"/>
<sequence>MATILQQRKIPSGYVHLAPSMLRRLSSARIAVYYCGEDSDHPVLYRDAEVELDEDTLKRLIAEKGNNLYVRLSDFRDACNDLAASLGDLVSDETVSPADRFQVMQIAVRFEIERTLKAVGPGKFIELVAKVSQHLNSLVTENELLPNELFAIARHDSQTFSHVTNVAAYAVMLAQQLGITDQTEQHEIAMGAMLHDLGKRSVPKHIITKPGRLSDEEKSLIRTHPLRGYEELHPRTDVTQVQRLMVYQHHEHVDGSGYPVRILKKEIHPWSRLLAVVDVFDALTGSRPYRQPMAISEACEFLSERAGKHFDKEMALLTNSTRTVEARVG</sequence>
<evidence type="ECO:0000313" key="3">
    <source>
        <dbReference type="Proteomes" id="UP000315750"/>
    </source>
</evidence>
<dbReference type="AlphaFoldDB" id="A0A518AKG8"/>
<accession>A0A518AKG8</accession>
<dbReference type="EMBL" id="CP036278">
    <property type="protein sequence ID" value="QDU55213.1"/>
    <property type="molecule type" value="Genomic_DNA"/>
</dbReference>
<keyword evidence="3" id="KW-1185">Reference proteome</keyword>
<dbReference type="RefSeq" id="WP_145246097.1">
    <property type="nucleotide sequence ID" value="NZ_CP036278.1"/>
</dbReference>
<name>A0A518AKG8_9BACT</name>